<evidence type="ECO:0000313" key="12">
    <source>
        <dbReference type="Proteomes" id="UP000694941"/>
    </source>
</evidence>
<keyword evidence="12" id="KW-1185">Reference proteome</keyword>
<evidence type="ECO:0000256" key="6">
    <source>
        <dbReference type="ARBA" id="ARBA00023159"/>
    </source>
</evidence>
<dbReference type="PANTHER" id="PTHR15970">
    <property type="entry name" value="ELL-ASSOCIATED FACTOR EAF"/>
    <property type="match status" value="1"/>
</dbReference>
<evidence type="ECO:0000313" key="13">
    <source>
        <dbReference type="RefSeq" id="XP_013789928.2"/>
    </source>
</evidence>
<evidence type="ECO:0000256" key="3">
    <source>
        <dbReference type="ARBA" id="ARBA00021452"/>
    </source>
</evidence>
<dbReference type="InterPro" id="IPR027093">
    <property type="entry name" value="EAF_fam"/>
</dbReference>
<feature type="region of interest" description="Disordered" evidence="10">
    <location>
        <begin position="218"/>
        <end position="309"/>
    </location>
</feature>
<evidence type="ECO:0000259" key="11">
    <source>
        <dbReference type="Pfam" id="PF09816"/>
    </source>
</evidence>
<dbReference type="InterPro" id="IPR019194">
    <property type="entry name" value="Tscrpt_elong_fac_Eaf_N"/>
</dbReference>
<feature type="compositionally biased region" description="Low complexity" evidence="10">
    <location>
        <begin position="235"/>
        <end position="249"/>
    </location>
</feature>
<accession>A0ABM1BWC0</accession>
<comment type="subcellular location">
    <subcellularLocation>
        <location evidence="1">Nucleus</location>
    </subcellularLocation>
</comment>
<protein>
    <recommendedName>
        <fullName evidence="3">Ell-associated factor Eaf</fullName>
    </recommendedName>
</protein>
<dbReference type="GeneID" id="106473799"/>
<evidence type="ECO:0000256" key="1">
    <source>
        <dbReference type="ARBA" id="ARBA00004123"/>
    </source>
</evidence>
<evidence type="ECO:0000256" key="9">
    <source>
        <dbReference type="ARBA" id="ARBA00025617"/>
    </source>
</evidence>
<keyword evidence="8" id="KW-0539">Nucleus</keyword>
<evidence type="ECO:0000256" key="8">
    <source>
        <dbReference type="ARBA" id="ARBA00023242"/>
    </source>
</evidence>
<keyword evidence="5" id="KW-0805">Transcription regulation</keyword>
<feature type="compositionally biased region" description="Low complexity" evidence="10">
    <location>
        <begin position="290"/>
        <end position="309"/>
    </location>
</feature>
<feature type="compositionally biased region" description="Low complexity" evidence="10">
    <location>
        <begin position="176"/>
        <end position="197"/>
    </location>
</feature>
<proteinExistence type="inferred from homology"/>
<comment type="function">
    <text evidence="9">Promotes transcriptional elongation by Su(Tpl)/ELL. Essential for development.</text>
</comment>
<organism evidence="12 13">
    <name type="scientific">Limulus polyphemus</name>
    <name type="common">Atlantic horseshoe crab</name>
    <dbReference type="NCBI Taxonomy" id="6850"/>
    <lineage>
        <taxon>Eukaryota</taxon>
        <taxon>Metazoa</taxon>
        <taxon>Ecdysozoa</taxon>
        <taxon>Arthropoda</taxon>
        <taxon>Chelicerata</taxon>
        <taxon>Merostomata</taxon>
        <taxon>Xiphosura</taxon>
        <taxon>Limulidae</taxon>
        <taxon>Limulus</taxon>
    </lineage>
</organism>
<feature type="domain" description="Transcription elongation factor Eaf N-terminal" evidence="11">
    <location>
        <begin position="22"/>
        <end position="120"/>
    </location>
</feature>
<gene>
    <name evidence="13" type="primary">LOC106473799</name>
</gene>
<dbReference type="PANTHER" id="PTHR15970:SF2">
    <property type="entry name" value="ELL-ASSOCIATED FACTOR EAF"/>
    <property type="match status" value="1"/>
</dbReference>
<keyword evidence="6" id="KW-0010">Activator</keyword>
<evidence type="ECO:0000256" key="4">
    <source>
        <dbReference type="ARBA" id="ARBA00022553"/>
    </source>
</evidence>
<sequence length="309" mass="33522">MAITTTSTRIAERLGLDNEVRELRLGESFTNNGNIAFHSVRYDFKPASVDSTKGATVDVGEGHQVMVSVPHVEGSGTSQTVFKGCKKPYKKECVLIINHDTGEVTLEKLSCNIQLKKTRAEGASRTQSHPVNPFDNKKSSHSPHQKHHSPIRKDSYSPPTKMSWSTTNHYSPNQRTSPYQRSPTSQPSPSMPSLLVPFNETSKNSIASNNVSMPLYTRDVPVPCDDEAPEVGVLSDSGDSSSSGSSSGDSESEEEMDSHLISQPTRKGGIRSDTNVGQKHSSPSLPSMPQFSQLSEDLQLSDSGSDSDS</sequence>
<keyword evidence="7" id="KW-0804">Transcription</keyword>
<evidence type="ECO:0000256" key="2">
    <source>
        <dbReference type="ARBA" id="ARBA00007798"/>
    </source>
</evidence>
<evidence type="ECO:0000256" key="7">
    <source>
        <dbReference type="ARBA" id="ARBA00023163"/>
    </source>
</evidence>
<reference evidence="13" key="1">
    <citation type="submission" date="2025-08" db="UniProtKB">
        <authorList>
            <consortium name="RefSeq"/>
        </authorList>
    </citation>
    <scope>IDENTIFICATION</scope>
    <source>
        <tissue evidence="13">Muscle</tissue>
    </source>
</reference>
<feature type="compositionally biased region" description="Basic residues" evidence="10">
    <location>
        <begin position="139"/>
        <end position="150"/>
    </location>
</feature>
<dbReference type="Proteomes" id="UP000694941">
    <property type="component" value="Unplaced"/>
</dbReference>
<feature type="compositionally biased region" description="Polar residues" evidence="10">
    <location>
        <begin position="157"/>
        <end position="175"/>
    </location>
</feature>
<evidence type="ECO:0000256" key="5">
    <source>
        <dbReference type="ARBA" id="ARBA00023015"/>
    </source>
</evidence>
<keyword evidence="4" id="KW-0597">Phosphoprotein</keyword>
<dbReference type="RefSeq" id="XP_013789928.2">
    <property type="nucleotide sequence ID" value="XM_013934474.2"/>
</dbReference>
<feature type="compositionally biased region" description="Polar residues" evidence="10">
    <location>
        <begin position="272"/>
        <end position="289"/>
    </location>
</feature>
<feature type="region of interest" description="Disordered" evidence="10">
    <location>
        <begin position="118"/>
        <end position="197"/>
    </location>
</feature>
<comment type="similarity">
    <text evidence="2">Belongs to the EAF family.</text>
</comment>
<dbReference type="Pfam" id="PF09816">
    <property type="entry name" value="EAF"/>
    <property type="match status" value="1"/>
</dbReference>
<evidence type="ECO:0000256" key="10">
    <source>
        <dbReference type="SAM" id="MobiDB-lite"/>
    </source>
</evidence>
<name>A0ABM1BWC0_LIMPO</name>